<feature type="domain" description="YdbS-like PH" evidence="2">
    <location>
        <begin position="82"/>
        <end position="147"/>
    </location>
</feature>
<feature type="transmembrane region" description="Helical" evidence="1">
    <location>
        <begin position="57"/>
        <end position="75"/>
    </location>
</feature>
<gene>
    <name evidence="3" type="ORF">HUG10_10755</name>
</gene>
<dbReference type="EMBL" id="CP058529">
    <property type="protein sequence ID" value="QLG28002.1"/>
    <property type="molecule type" value="Genomic_DNA"/>
</dbReference>
<dbReference type="RefSeq" id="WP_179169577.1">
    <property type="nucleotide sequence ID" value="NZ_CP058529.1"/>
</dbReference>
<dbReference type="Pfam" id="PF03703">
    <property type="entry name" value="bPH_2"/>
    <property type="match status" value="1"/>
</dbReference>
<dbReference type="GeneID" id="56029318"/>
<evidence type="ECO:0000256" key="1">
    <source>
        <dbReference type="SAM" id="Phobius"/>
    </source>
</evidence>
<feature type="transmembrane region" description="Helical" evidence="1">
    <location>
        <begin position="34"/>
        <end position="51"/>
    </location>
</feature>
<dbReference type="PANTHER" id="PTHR37938">
    <property type="entry name" value="BLL0215 PROTEIN"/>
    <property type="match status" value="1"/>
</dbReference>
<keyword evidence="1" id="KW-0812">Transmembrane</keyword>
<dbReference type="PANTHER" id="PTHR37938:SF1">
    <property type="entry name" value="BLL0215 PROTEIN"/>
    <property type="match status" value="1"/>
</dbReference>
<keyword evidence="4" id="KW-1185">Reference proteome</keyword>
<sequence length="165" mass="17359">MAESVEAPSWVHLAAGEDVVWAGRPSPYLVKRRLTVAAVVFLVGIGLVSGLPGEWTWVGWPVAFAGLGAGVVAYVRNQSVTCVITTAKLTKRTGIVGKSVKTVPLDRVQNVSLTQSSLQRVVDCGDVSVETAGADGDELVFESVPNPVAVNGMLVDQTASTRVDR</sequence>
<dbReference type="OrthoDB" id="203544at2157"/>
<evidence type="ECO:0000313" key="4">
    <source>
        <dbReference type="Proteomes" id="UP000509750"/>
    </source>
</evidence>
<organism evidence="3 4">
    <name type="scientific">Halorarum halophilum</name>
    <dbReference type="NCBI Taxonomy" id="2743090"/>
    <lineage>
        <taxon>Archaea</taxon>
        <taxon>Methanobacteriati</taxon>
        <taxon>Methanobacteriota</taxon>
        <taxon>Stenosarchaea group</taxon>
        <taxon>Halobacteria</taxon>
        <taxon>Halobacteriales</taxon>
        <taxon>Haloferacaceae</taxon>
        <taxon>Halorarum</taxon>
    </lineage>
</organism>
<accession>A0A7D5KMY5</accession>
<dbReference type="Proteomes" id="UP000509750">
    <property type="component" value="Chromosome"/>
</dbReference>
<keyword evidence="1" id="KW-0472">Membrane</keyword>
<proteinExistence type="predicted"/>
<keyword evidence="1" id="KW-1133">Transmembrane helix</keyword>
<name>A0A7D5KMY5_9EURY</name>
<reference evidence="3 4" key="1">
    <citation type="submission" date="2020-07" db="EMBL/GenBank/DDBJ databases">
        <title>Gai3-2, isolated from salt lake.</title>
        <authorList>
            <person name="Cui H."/>
            <person name="Shi X."/>
        </authorList>
    </citation>
    <scope>NUCLEOTIDE SEQUENCE [LARGE SCALE GENOMIC DNA]</scope>
    <source>
        <strain evidence="3 4">Gai3-2</strain>
    </source>
</reference>
<dbReference type="AlphaFoldDB" id="A0A7D5KMY5"/>
<evidence type="ECO:0000259" key="2">
    <source>
        <dbReference type="Pfam" id="PF03703"/>
    </source>
</evidence>
<evidence type="ECO:0000313" key="3">
    <source>
        <dbReference type="EMBL" id="QLG28002.1"/>
    </source>
</evidence>
<protein>
    <submittedName>
        <fullName evidence="3">PH domain-containing protein</fullName>
    </submittedName>
</protein>
<dbReference type="InterPro" id="IPR005182">
    <property type="entry name" value="YdbS-like_PH"/>
</dbReference>
<dbReference type="KEGG" id="halg:HUG10_10755"/>